<evidence type="ECO:0000256" key="2">
    <source>
        <dbReference type="SAM" id="SignalP"/>
    </source>
</evidence>
<dbReference type="EMBL" id="JBCLVG010000001">
    <property type="protein sequence ID" value="MEN1946394.1"/>
    <property type="molecule type" value="Genomic_DNA"/>
</dbReference>
<proteinExistence type="predicted"/>
<comment type="caution">
    <text evidence="3">The sequence shown here is derived from an EMBL/GenBank/DDBJ whole genome shotgun (WGS) entry which is preliminary data.</text>
</comment>
<protein>
    <submittedName>
        <fullName evidence="3">Uncharacterized protein</fullName>
    </submittedName>
</protein>
<evidence type="ECO:0000256" key="1">
    <source>
        <dbReference type="SAM" id="MobiDB-lite"/>
    </source>
</evidence>
<dbReference type="Proteomes" id="UP001425155">
    <property type="component" value="Unassembled WGS sequence"/>
</dbReference>
<name>A0ABU9W315_9MICO</name>
<keyword evidence="2" id="KW-0732">Signal</keyword>
<evidence type="ECO:0000313" key="3">
    <source>
        <dbReference type="EMBL" id="MEN1946394.1"/>
    </source>
</evidence>
<sequence>MPVRRTLAVGFLLASSLLALVGCTVGGSVAESTTPSPAPARTTPEPTSVDPVPAVDPLDVVVALVARPTALELRASDASVVDQIDYLGSAADAVATLTALFGTDPIDESYAATNHAPAGIRHVWGTLTIDERLYDEAMRAEKGLAGSLVWPNVAVYFDAADNGEIALSTVQGYAAGDDWATVSAAADVVANPSGCTGPAAELGDDPVEDTQVAVVLSHEDGGDAVLSVAAPVPFYTDGCV</sequence>
<organism evidence="3 4">
    <name type="scientific">Leifsonia stereocauli</name>
    <dbReference type="NCBI Taxonomy" id="3134136"/>
    <lineage>
        <taxon>Bacteria</taxon>
        <taxon>Bacillati</taxon>
        <taxon>Actinomycetota</taxon>
        <taxon>Actinomycetes</taxon>
        <taxon>Micrococcales</taxon>
        <taxon>Microbacteriaceae</taxon>
        <taxon>Leifsonia</taxon>
    </lineage>
</organism>
<gene>
    <name evidence="3" type="ORF">WJX64_07550</name>
</gene>
<reference evidence="3 4" key="1">
    <citation type="submission" date="2024-03" db="EMBL/GenBank/DDBJ databases">
        <title>YIM 134122 draft genome.</title>
        <authorList>
            <person name="Zuo S."/>
            <person name="Xiong L."/>
        </authorList>
    </citation>
    <scope>NUCLEOTIDE SEQUENCE [LARGE SCALE GENOMIC DNA]</scope>
    <source>
        <strain evidence="3 4">YIM 134122</strain>
    </source>
</reference>
<feature type="region of interest" description="Disordered" evidence="1">
    <location>
        <begin position="30"/>
        <end position="52"/>
    </location>
</feature>
<dbReference type="PROSITE" id="PS51257">
    <property type="entry name" value="PROKAR_LIPOPROTEIN"/>
    <property type="match status" value="1"/>
</dbReference>
<feature type="signal peptide" evidence="2">
    <location>
        <begin position="1"/>
        <end position="21"/>
    </location>
</feature>
<evidence type="ECO:0000313" key="4">
    <source>
        <dbReference type="Proteomes" id="UP001425155"/>
    </source>
</evidence>
<accession>A0ABU9W315</accession>
<feature type="chain" id="PRO_5045845936" evidence="2">
    <location>
        <begin position="22"/>
        <end position="240"/>
    </location>
</feature>
<keyword evidence="4" id="KW-1185">Reference proteome</keyword>
<dbReference type="RefSeq" id="WP_342112839.1">
    <property type="nucleotide sequence ID" value="NZ_JBCAUN010000001.1"/>
</dbReference>